<dbReference type="AlphaFoldDB" id="F9S1P3"/>
<feature type="non-terminal residue" evidence="2">
    <location>
        <position position="52"/>
    </location>
</feature>
<dbReference type="Proteomes" id="UP000004605">
    <property type="component" value="Unassembled WGS sequence"/>
</dbReference>
<accession>F9S1P3</accession>
<comment type="caution">
    <text evidence="2">The sequence shown here is derived from an EMBL/GenBank/DDBJ whole genome shotgun (WGS) entry which is preliminary data.</text>
</comment>
<feature type="transmembrane region" description="Helical" evidence="1">
    <location>
        <begin position="7"/>
        <end position="25"/>
    </location>
</feature>
<name>F9S1P3_9VIBR</name>
<dbReference type="EMBL" id="AFWF01000109">
    <property type="protein sequence ID" value="EGU41567.1"/>
    <property type="molecule type" value="Genomic_DNA"/>
</dbReference>
<sequence length="52" mass="5301">MVKRNSFIAYSALAAAVMAGLVYMASQAKTAQKEGDAAAESVVVETSSSSMA</sequence>
<keyword evidence="1" id="KW-0472">Membrane</keyword>
<organism evidence="2 3">
    <name type="scientific">Vibrio ichthyoenteri ATCC 700023</name>
    <dbReference type="NCBI Taxonomy" id="870968"/>
    <lineage>
        <taxon>Bacteria</taxon>
        <taxon>Pseudomonadati</taxon>
        <taxon>Pseudomonadota</taxon>
        <taxon>Gammaproteobacteria</taxon>
        <taxon>Vibrionales</taxon>
        <taxon>Vibrionaceae</taxon>
        <taxon>Vibrio</taxon>
    </lineage>
</organism>
<gene>
    <name evidence="2" type="ORF">VII00023_22326</name>
</gene>
<proteinExistence type="predicted"/>
<keyword evidence="1" id="KW-0812">Transmembrane</keyword>
<evidence type="ECO:0000313" key="3">
    <source>
        <dbReference type="Proteomes" id="UP000004605"/>
    </source>
</evidence>
<reference evidence="2 3" key="1">
    <citation type="journal article" date="2012" name="Int. J. Syst. Evol. Microbiol.">
        <title>Vibrio caribbeanicus sp. nov., isolated from the marine sponge Scleritoderma cyanea.</title>
        <authorList>
            <person name="Hoffmann M."/>
            <person name="Monday S.R."/>
            <person name="Allard M.W."/>
            <person name="Strain E.A."/>
            <person name="Whittaker P."/>
            <person name="Naum M."/>
            <person name="McCarthy P.J."/>
            <person name="Lopez J.V."/>
            <person name="Fischer M."/>
            <person name="Brown E.W."/>
        </authorList>
    </citation>
    <scope>NUCLEOTIDE SEQUENCE [LARGE SCALE GENOMIC DNA]</scope>
    <source>
        <strain evidence="2 3">ATCC 700023</strain>
    </source>
</reference>
<protein>
    <submittedName>
        <fullName evidence="2">Uncharacterized protein</fullName>
    </submittedName>
</protein>
<keyword evidence="1" id="KW-1133">Transmembrane helix</keyword>
<keyword evidence="3" id="KW-1185">Reference proteome</keyword>
<evidence type="ECO:0000313" key="2">
    <source>
        <dbReference type="EMBL" id="EGU41567.1"/>
    </source>
</evidence>
<evidence type="ECO:0000256" key="1">
    <source>
        <dbReference type="SAM" id="Phobius"/>
    </source>
</evidence>